<evidence type="ECO:0000256" key="5">
    <source>
        <dbReference type="HAMAP-Rule" id="MF_01184"/>
    </source>
</evidence>
<dbReference type="PANTHER" id="PTHR43864">
    <property type="entry name" value="HYPOXANTHINE/GUANINE PHOSPHORIBOSYLTRANSFERASE"/>
    <property type="match status" value="1"/>
</dbReference>
<keyword evidence="2 5" id="KW-0328">Glycosyltransferase</keyword>
<evidence type="ECO:0000256" key="3">
    <source>
        <dbReference type="ARBA" id="ARBA00022679"/>
    </source>
</evidence>
<dbReference type="InterPro" id="IPR000836">
    <property type="entry name" value="PRTase_dom"/>
</dbReference>
<dbReference type="Pfam" id="PF00156">
    <property type="entry name" value="Pribosyltran"/>
    <property type="match status" value="1"/>
</dbReference>
<dbReference type="GO" id="GO:0046110">
    <property type="term" value="P:xanthine metabolic process"/>
    <property type="evidence" value="ECO:0007669"/>
    <property type="project" value="UniProtKB-UniRule"/>
</dbReference>
<comment type="subunit">
    <text evidence="5">Homodimer.</text>
</comment>
<gene>
    <name evidence="5" type="primary">xpt</name>
    <name evidence="8" type="ORF">CUN49_06935</name>
</gene>
<comment type="catalytic activity">
    <reaction evidence="5">
        <text>XMP + diphosphate = xanthine + 5-phospho-alpha-D-ribose 1-diphosphate</text>
        <dbReference type="Rhea" id="RHEA:10800"/>
        <dbReference type="ChEBI" id="CHEBI:17712"/>
        <dbReference type="ChEBI" id="CHEBI:33019"/>
        <dbReference type="ChEBI" id="CHEBI:57464"/>
        <dbReference type="ChEBI" id="CHEBI:58017"/>
        <dbReference type="EC" id="2.4.2.22"/>
    </reaction>
</comment>
<dbReference type="CDD" id="cd06223">
    <property type="entry name" value="PRTases_typeI"/>
    <property type="match status" value="1"/>
</dbReference>
<reference evidence="8 9" key="1">
    <citation type="submission" date="2017-11" db="EMBL/GenBank/DDBJ databases">
        <title>Evolution of Phototrophy in the Chloroflexi Phylum Driven by Horizontal Gene Transfer.</title>
        <authorList>
            <person name="Ward L.M."/>
            <person name="Hemp J."/>
            <person name="Shih P.M."/>
            <person name="Mcglynn S.E."/>
            <person name="Fischer W."/>
        </authorList>
    </citation>
    <scope>NUCLEOTIDE SEQUENCE [LARGE SCALE GENOMIC DNA]</scope>
    <source>
        <strain evidence="8">JP3_13</strain>
    </source>
</reference>
<feature type="domain" description="Phosphoribosyltransferase" evidence="7">
    <location>
        <begin position="34"/>
        <end position="156"/>
    </location>
</feature>
<feature type="binding site" evidence="5">
    <location>
        <position position="156"/>
    </location>
    <ligand>
        <name>xanthine</name>
        <dbReference type="ChEBI" id="CHEBI:17712"/>
    </ligand>
</feature>
<comment type="function">
    <text evidence="5">Converts the preformed base xanthine, a product of nucleic acid breakdown, to xanthosine 5'-monophosphate (XMP), so it can be reused for RNA or DNA synthesis.</text>
</comment>
<proteinExistence type="inferred from homology"/>
<evidence type="ECO:0000313" key="9">
    <source>
        <dbReference type="Proteomes" id="UP000229681"/>
    </source>
</evidence>
<dbReference type="GO" id="GO:0032265">
    <property type="term" value="P:XMP salvage"/>
    <property type="evidence" value="ECO:0007669"/>
    <property type="project" value="UniProtKB-UniRule"/>
</dbReference>
<feature type="binding site" evidence="5">
    <location>
        <begin position="128"/>
        <end position="132"/>
    </location>
    <ligand>
        <name>5-phospho-alpha-D-ribose 1-diphosphate</name>
        <dbReference type="ChEBI" id="CHEBI:58017"/>
    </ligand>
</feature>
<keyword evidence="3 5" id="KW-0808">Transferase</keyword>
<evidence type="ECO:0000313" key="8">
    <source>
        <dbReference type="EMBL" id="PJF36149.1"/>
    </source>
</evidence>
<comment type="pathway">
    <text evidence="5">Purine metabolism; XMP biosynthesis via salvage pathway; XMP from xanthine: step 1/1.</text>
</comment>
<evidence type="ECO:0000259" key="7">
    <source>
        <dbReference type="Pfam" id="PF00156"/>
    </source>
</evidence>
<dbReference type="InterPro" id="IPR010079">
    <property type="entry name" value="Xanthine_PRibTrfase"/>
</dbReference>
<dbReference type="PANTHER" id="PTHR43864:SF1">
    <property type="entry name" value="XANTHINE PHOSPHORIBOSYLTRANSFERASE"/>
    <property type="match status" value="1"/>
</dbReference>
<dbReference type="HAMAP" id="MF_01184">
    <property type="entry name" value="XPRTase"/>
    <property type="match status" value="1"/>
</dbReference>
<keyword evidence="1 5" id="KW-0963">Cytoplasm</keyword>
<dbReference type="GO" id="GO:0005737">
    <property type="term" value="C:cytoplasm"/>
    <property type="evidence" value="ECO:0007669"/>
    <property type="project" value="UniProtKB-SubCell"/>
</dbReference>
<sequence length="191" mass="21171">MKELQERIRAEGQNLGDGILKIDSLLNHQVDTRLIMRCGEEIARRFRDENVTRILTAEVSGIAPAFATAYALGVPLVYARKVKPVTMYGPVYLETAPSHTKGMEVNLLVSAEFLPANERVLIIDDFLASGRTLKGLIRIVRSARSTVVGVACIVEKTFENGRQVLEPFGVRIESLVVITNMEDGRIVFADE</sequence>
<feature type="binding site" evidence="5">
    <location>
        <position position="20"/>
    </location>
    <ligand>
        <name>xanthine</name>
        <dbReference type="ChEBI" id="CHEBI:17712"/>
    </ligand>
</feature>
<dbReference type="SUPFAM" id="SSF53271">
    <property type="entry name" value="PRTase-like"/>
    <property type="match status" value="1"/>
</dbReference>
<dbReference type="EMBL" id="PGTM01000076">
    <property type="protein sequence ID" value="PJF36149.1"/>
    <property type="molecule type" value="Genomic_DNA"/>
</dbReference>
<evidence type="ECO:0000256" key="1">
    <source>
        <dbReference type="ARBA" id="ARBA00022490"/>
    </source>
</evidence>
<comment type="similarity">
    <text evidence="5">Belongs to the purine/pyrimidine phosphoribosyltransferase family. Xpt subfamily.</text>
</comment>
<dbReference type="InterPro" id="IPR050118">
    <property type="entry name" value="Pur/Pyrimidine_PRTase"/>
</dbReference>
<evidence type="ECO:0000256" key="2">
    <source>
        <dbReference type="ARBA" id="ARBA00022676"/>
    </source>
</evidence>
<feature type="binding site" evidence="5">
    <location>
        <position position="27"/>
    </location>
    <ligand>
        <name>xanthine</name>
        <dbReference type="ChEBI" id="CHEBI:17712"/>
    </ligand>
</feature>
<evidence type="ECO:0000256" key="6">
    <source>
        <dbReference type="NCBIfam" id="TIGR01744"/>
    </source>
</evidence>
<dbReference type="InterPro" id="IPR029057">
    <property type="entry name" value="PRTase-like"/>
</dbReference>
<dbReference type="GO" id="GO:0000310">
    <property type="term" value="F:xanthine phosphoribosyltransferase activity"/>
    <property type="evidence" value="ECO:0007669"/>
    <property type="project" value="UniProtKB-UniRule"/>
</dbReference>
<organism evidence="8 9">
    <name type="scientific">Candidatus Thermofonsia Clade 1 bacterium</name>
    <dbReference type="NCBI Taxonomy" id="2364210"/>
    <lineage>
        <taxon>Bacteria</taxon>
        <taxon>Bacillati</taxon>
        <taxon>Chloroflexota</taxon>
        <taxon>Candidatus Thermofontia</taxon>
        <taxon>Candidatus Thermofonsia Clade 1</taxon>
    </lineage>
</organism>
<dbReference type="AlphaFoldDB" id="A0A2M8PF20"/>
<dbReference type="GO" id="GO:0006166">
    <property type="term" value="P:purine ribonucleoside salvage"/>
    <property type="evidence" value="ECO:0007669"/>
    <property type="project" value="UniProtKB-KW"/>
</dbReference>
<name>A0A2M8PF20_9CHLR</name>
<dbReference type="EC" id="2.4.2.22" evidence="5 6"/>
<protein>
    <recommendedName>
        <fullName evidence="5 6">Xanthine phosphoribosyltransferase</fullName>
        <shortName evidence="5">XPRTase</shortName>
        <ecNumber evidence="5 6">2.4.2.22</ecNumber>
    </recommendedName>
</protein>
<dbReference type="NCBIfam" id="NF006671">
    <property type="entry name" value="PRK09219.1"/>
    <property type="match status" value="1"/>
</dbReference>
<comment type="subcellular location">
    <subcellularLocation>
        <location evidence="5">Cytoplasm</location>
    </subcellularLocation>
</comment>
<dbReference type="Proteomes" id="UP000229681">
    <property type="component" value="Unassembled WGS sequence"/>
</dbReference>
<keyword evidence="4 5" id="KW-0660">Purine salvage</keyword>
<dbReference type="UniPathway" id="UPA00602">
    <property type="reaction ID" value="UER00658"/>
</dbReference>
<dbReference type="Gene3D" id="3.40.50.2020">
    <property type="match status" value="1"/>
</dbReference>
<dbReference type="NCBIfam" id="TIGR01744">
    <property type="entry name" value="XPRTase"/>
    <property type="match status" value="1"/>
</dbReference>
<evidence type="ECO:0000256" key="4">
    <source>
        <dbReference type="ARBA" id="ARBA00022726"/>
    </source>
</evidence>
<comment type="caution">
    <text evidence="8">The sequence shown here is derived from an EMBL/GenBank/DDBJ whole genome shotgun (WGS) entry which is preliminary data.</text>
</comment>
<accession>A0A2M8PF20</accession>